<dbReference type="GO" id="GO:1990904">
    <property type="term" value="C:ribonucleoprotein complex"/>
    <property type="evidence" value="ECO:0007669"/>
    <property type="project" value="UniProtKB-KW"/>
</dbReference>
<dbReference type="InterPro" id="IPR011332">
    <property type="entry name" value="Ribosomal_zn-bd"/>
</dbReference>
<sequence>MYEGQGFSVCTGKQYCDGEQSGYGGQTTLLFWEKAKTKKKIVLRPVRAKPSCRSQRMLTPKRCKRFEQEVIRKEQVMQS</sequence>
<evidence type="ECO:0000256" key="1">
    <source>
        <dbReference type="ARBA" id="ARBA00009364"/>
    </source>
</evidence>
<dbReference type="InterPro" id="IPR053708">
    <property type="entry name" value="Ribosomal_LSU_eL42"/>
</dbReference>
<dbReference type="Gene3D" id="3.10.450.80">
    <property type="match status" value="1"/>
</dbReference>
<comment type="caution">
    <text evidence="4">The sequence shown here is derived from an EMBL/GenBank/DDBJ whole genome shotgun (WGS) entry which is preliminary data.</text>
</comment>
<reference evidence="4" key="1">
    <citation type="submission" date="2020-03" db="EMBL/GenBank/DDBJ databases">
        <title>Studies in the Genomics of Life Span.</title>
        <authorList>
            <person name="Glass D."/>
        </authorList>
    </citation>
    <scope>NUCLEOTIDE SEQUENCE</scope>
    <source>
        <strain evidence="4">SUZIE</strain>
        <tissue evidence="4">Muscle</tissue>
    </source>
</reference>
<dbReference type="InterPro" id="IPR000552">
    <property type="entry name" value="Ribosomal_eL44"/>
</dbReference>
<dbReference type="GO" id="GO:0005829">
    <property type="term" value="C:cytosol"/>
    <property type="evidence" value="ECO:0007669"/>
    <property type="project" value="UniProtKB-ARBA"/>
</dbReference>
<proteinExistence type="inferred from homology"/>
<keyword evidence="3" id="KW-0687">Ribonucleoprotein</keyword>
<dbReference type="GO" id="GO:0003735">
    <property type="term" value="F:structural constituent of ribosome"/>
    <property type="evidence" value="ECO:0007669"/>
    <property type="project" value="InterPro"/>
</dbReference>
<accession>A0AA41MY65</accession>
<protein>
    <submittedName>
        <fullName evidence="4">60S ribosomal protein L36a</fullName>
    </submittedName>
</protein>
<comment type="similarity">
    <text evidence="1">Belongs to the eukaryotic ribosomal protein eL42 family.</text>
</comment>
<dbReference type="Pfam" id="PF00935">
    <property type="entry name" value="Ribosomal_L44"/>
    <property type="match status" value="1"/>
</dbReference>
<gene>
    <name evidence="4" type="ORF">SUZIE_156835</name>
</gene>
<dbReference type="PANTHER" id="PTHR10369">
    <property type="entry name" value="60S RIBOSOMAL PROTEIN L36A/L44"/>
    <property type="match status" value="1"/>
</dbReference>
<dbReference type="EMBL" id="JAATJV010371300">
    <property type="protein sequence ID" value="MBZ3880223.1"/>
    <property type="molecule type" value="Genomic_DNA"/>
</dbReference>
<dbReference type="Proteomes" id="UP001166674">
    <property type="component" value="Unassembled WGS sequence"/>
</dbReference>
<dbReference type="SUPFAM" id="SSF57829">
    <property type="entry name" value="Zn-binding ribosomal proteins"/>
    <property type="match status" value="1"/>
</dbReference>
<evidence type="ECO:0000256" key="2">
    <source>
        <dbReference type="ARBA" id="ARBA00022980"/>
    </source>
</evidence>
<evidence type="ECO:0000256" key="3">
    <source>
        <dbReference type="ARBA" id="ARBA00023274"/>
    </source>
</evidence>
<dbReference type="GO" id="GO:0005840">
    <property type="term" value="C:ribosome"/>
    <property type="evidence" value="ECO:0007669"/>
    <property type="project" value="UniProtKB-KW"/>
</dbReference>
<dbReference type="GO" id="GO:0006412">
    <property type="term" value="P:translation"/>
    <property type="evidence" value="ECO:0007669"/>
    <property type="project" value="InterPro"/>
</dbReference>
<organism evidence="4 5">
    <name type="scientific">Sciurus carolinensis</name>
    <name type="common">Eastern gray squirrel</name>
    <dbReference type="NCBI Taxonomy" id="30640"/>
    <lineage>
        <taxon>Eukaryota</taxon>
        <taxon>Metazoa</taxon>
        <taxon>Chordata</taxon>
        <taxon>Craniata</taxon>
        <taxon>Vertebrata</taxon>
        <taxon>Euteleostomi</taxon>
        <taxon>Mammalia</taxon>
        <taxon>Eutheria</taxon>
        <taxon>Euarchontoglires</taxon>
        <taxon>Glires</taxon>
        <taxon>Rodentia</taxon>
        <taxon>Sciuromorpha</taxon>
        <taxon>Sciuridae</taxon>
        <taxon>Sciurinae</taxon>
        <taxon>Sciurini</taxon>
        <taxon>Sciurus</taxon>
    </lineage>
</organism>
<name>A0AA41MY65_SCICA</name>
<evidence type="ECO:0000313" key="4">
    <source>
        <dbReference type="EMBL" id="MBZ3880223.1"/>
    </source>
</evidence>
<keyword evidence="5" id="KW-1185">Reference proteome</keyword>
<dbReference type="AlphaFoldDB" id="A0AA41MY65"/>
<keyword evidence="2 4" id="KW-0689">Ribosomal protein</keyword>
<evidence type="ECO:0000313" key="5">
    <source>
        <dbReference type="Proteomes" id="UP001166674"/>
    </source>
</evidence>